<dbReference type="Proteomes" id="UP000320799">
    <property type="component" value="Segment"/>
</dbReference>
<keyword evidence="2" id="KW-1185">Reference proteome</keyword>
<accession>A0A514CSD5</accession>
<dbReference type="RefSeq" id="YP_009903910.1">
    <property type="nucleotide sequence ID" value="NC_049849.1"/>
</dbReference>
<organism evidence="1 2">
    <name type="scientific">Achromobacter phage Motura</name>
    <dbReference type="NCBI Taxonomy" id="2591403"/>
    <lineage>
        <taxon>Viruses</taxon>
        <taxon>Duplodnaviria</taxon>
        <taxon>Heunggongvirae</taxon>
        <taxon>Uroviricota</taxon>
        <taxon>Caudoviricetes</taxon>
        <taxon>Moturavirus</taxon>
        <taxon>Moturavirus motura</taxon>
    </lineage>
</organism>
<name>A0A514CSD5_9CAUD</name>
<dbReference type="EMBL" id="MN094788">
    <property type="protein sequence ID" value="QDH83386.1"/>
    <property type="molecule type" value="Genomic_DNA"/>
</dbReference>
<evidence type="ECO:0000313" key="2">
    <source>
        <dbReference type="Proteomes" id="UP000320799"/>
    </source>
</evidence>
<sequence>MTTQTVMIYDQFGVEPLQFLVLNGDYTHLDQVFINSTECTDEQMDELSSLIYDGDGNVIAKFKKKFPRKAVVNGAKVIVAGFLP</sequence>
<reference evidence="1 2" key="1">
    <citation type="submission" date="2019-06" db="EMBL/GenBank/DDBJ databases">
        <authorList>
            <person name="Kincaid V.D."/>
            <person name="Fuller A."/>
            <person name="Hodges K."/>
            <person name="Bansal M."/>
            <person name="Essig J."/>
            <person name="Johnson A."/>
        </authorList>
    </citation>
    <scope>NUCLEOTIDE SEQUENCE [LARGE SCALE GENOMIC DNA]</scope>
</reference>
<dbReference type="GeneID" id="56136186"/>
<protein>
    <submittedName>
        <fullName evidence="1">Uncharacterized protein</fullName>
    </submittedName>
</protein>
<dbReference type="KEGG" id="vg:56136186"/>
<proteinExistence type="predicted"/>
<evidence type="ECO:0000313" key="1">
    <source>
        <dbReference type="EMBL" id="QDH83386.1"/>
    </source>
</evidence>